<keyword evidence="6 9" id="KW-0472">Membrane</keyword>
<name>A4S1E7_OSTLU</name>
<evidence type="ECO:0000256" key="1">
    <source>
        <dbReference type="ARBA" id="ARBA00004575"/>
    </source>
</evidence>
<keyword evidence="11" id="KW-1185">Reference proteome</keyword>
<dbReference type="Proteomes" id="UP000001568">
    <property type="component" value="Chromosome 8"/>
</dbReference>
<dbReference type="OMA" id="EDPWALY"/>
<evidence type="ECO:0000256" key="3">
    <source>
        <dbReference type="ARBA" id="ARBA00022692"/>
    </source>
</evidence>
<keyword evidence="4" id="KW-0732">Signal</keyword>
<dbReference type="GeneID" id="5003099"/>
<dbReference type="KEGG" id="olu:OSTLU_33073"/>
<evidence type="ECO:0000256" key="4">
    <source>
        <dbReference type="ARBA" id="ARBA00022729"/>
    </source>
</evidence>
<keyword evidence="3 9" id="KW-0812">Transmembrane</keyword>
<dbReference type="Gramene" id="ABO97429">
    <property type="protein sequence ID" value="ABO97429"/>
    <property type="gene ID" value="OSTLU_33073"/>
</dbReference>
<feature type="transmembrane region" description="Helical" evidence="9">
    <location>
        <begin position="157"/>
        <end position="174"/>
    </location>
</feature>
<dbReference type="STRING" id="436017.A4S1E7"/>
<evidence type="ECO:0000313" key="11">
    <source>
        <dbReference type="Proteomes" id="UP000001568"/>
    </source>
</evidence>
<protein>
    <submittedName>
        <fullName evidence="10">Uncharacterized protein</fullName>
    </submittedName>
</protein>
<reference evidence="10 11" key="1">
    <citation type="journal article" date="2007" name="Proc. Natl. Acad. Sci. U.S.A.">
        <title>The tiny eukaryote Ostreococcus provides genomic insights into the paradox of plankton speciation.</title>
        <authorList>
            <person name="Palenik B."/>
            <person name="Grimwood J."/>
            <person name="Aerts A."/>
            <person name="Rouze P."/>
            <person name="Salamov A."/>
            <person name="Putnam N."/>
            <person name="Dupont C."/>
            <person name="Jorgensen R."/>
            <person name="Derelle E."/>
            <person name="Rombauts S."/>
            <person name="Zhou K."/>
            <person name="Otillar R."/>
            <person name="Merchant S.S."/>
            <person name="Podell S."/>
            <person name="Gaasterland T."/>
            <person name="Napoli C."/>
            <person name="Gendler K."/>
            <person name="Manuell A."/>
            <person name="Tai V."/>
            <person name="Vallon O."/>
            <person name="Piganeau G."/>
            <person name="Jancek S."/>
            <person name="Heijde M."/>
            <person name="Jabbari K."/>
            <person name="Bowler C."/>
            <person name="Lohr M."/>
            <person name="Robbens S."/>
            <person name="Werner G."/>
            <person name="Dubchak I."/>
            <person name="Pazour G.J."/>
            <person name="Ren Q."/>
            <person name="Paulsen I."/>
            <person name="Delwiche C."/>
            <person name="Schmutz J."/>
            <person name="Rokhsar D."/>
            <person name="Van de Peer Y."/>
            <person name="Moreau H."/>
            <person name="Grigoriev I.V."/>
        </authorList>
    </citation>
    <scope>NUCLEOTIDE SEQUENCE [LARGE SCALE GENOMIC DNA]</scope>
    <source>
        <strain evidence="10 11">CCE9901</strain>
    </source>
</reference>
<dbReference type="InterPro" id="IPR019358">
    <property type="entry name" value="NEMP_fam"/>
</dbReference>
<dbReference type="AlphaFoldDB" id="A4S1E7"/>
<evidence type="ECO:0000256" key="7">
    <source>
        <dbReference type="ARBA" id="ARBA00023242"/>
    </source>
</evidence>
<comment type="similarity">
    <text evidence="2">Belongs to the NEMP family.</text>
</comment>
<dbReference type="EMBL" id="CP000588">
    <property type="protein sequence ID" value="ABO97429.1"/>
    <property type="molecule type" value="Genomic_DNA"/>
</dbReference>
<accession>A4S1E7</accession>
<evidence type="ECO:0000256" key="2">
    <source>
        <dbReference type="ARBA" id="ARBA00005748"/>
    </source>
</evidence>
<evidence type="ECO:0000256" key="8">
    <source>
        <dbReference type="SAM" id="MobiDB-lite"/>
    </source>
</evidence>
<keyword evidence="5 9" id="KW-1133">Transmembrane helix</keyword>
<comment type="subcellular location">
    <subcellularLocation>
        <location evidence="1">Nucleus inner membrane</location>
        <topology evidence="1">Multi-pass membrane protein</topology>
        <orientation evidence="1">Nucleoplasmic side</orientation>
    </subcellularLocation>
</comment>
<dbReference type="PANTHER" id="PTHR31587:SF4">
    <property type="entry name" value="TRANSMEMBRANE PROTEIN (DUF2215)"/>
    <property type="match status" value="1"/>
</dbReference>
<dbReference type="GO" id="GO:0005637">
    <property type="term" value="C:nuclear inner membrane"/>
    <property type="evidence" value="ECO:0007669"/>
    <property type="project" value="UniProtKB-SubCell"/>
</dbReference>
<sequence length="498" mass="54473">MAIEGTANAPSGAAVRGHARWDARRLFHEVAVSVRDVNGGLSASRCELFHAWTVPVFNTTTNVTTIEWKSAPATTRRERDEESDARATKRATTVVIVGPYEKGYLITPKCRGVGKGGTIKYAVSATSSFQPKLAARLVAGVALLLVAPVVASSVTCFYTVAMTLSTLALVLIVIHRFSRAIPGGRMVKRTTAFAAFATYHFVPDEQWQNIMDMYWKMSTKPIMLVLNLIKRRYANASLESIIVEDPWALYSALTGFGLLVLGAGVGRWLVQSFVLDAVTGGVAGSVRSTVTMVIRIVGCGLIQFSSRDVPCATAMVACAATYGLYAPVVRASDRIVDAAGRLVRRGGASALHEDHEHQLSDSDSEEREDQLFSLGLRRRSRRPLPPTLDPDPRTPPRRLDARTLRSPTVQRRSFFPGMFSWSNKSASSNEFVTETGEDDRRPPVGSAAAAFGRFLSADEHEHAGRIKTDDALEQLARSPEFATWLAKNAHRVRVTREL</sequence>
<evidence type="ECO:0000256" key="5">
    <source>
        <dbReference type="ARBA" id="ARBA00022989"/>
    </source>
</evidence>
<dbReference type="RefSeq" id="XP_001419136.1">
    <property type="nucleotide sequence ID" value="XM_001419099.1"/>
</dbReference>
<evidence type="ECO:0000313" key="10">
    <source>
        <dbReference type="EMBL" id="ABO97429.1"/>
    </source>
</evidence>
<dbReference type="PANTHER" id="PTHR31587">
    <property type="entry name" value="TRANSMEMBRANE PROTEIN (DUF2215)"/>
    <property type="match status" value="1"/>
</dbReference>
<feature type="transmembrane region" description="Helical" evidence="9">
    <location>
        <begin position="247"/>
        <end position="270"/>
    </location>
</feature>
<gene>
    <name evidence="10" type="ORF">OSTLU_33073</name>
</gene>
<feature type="transmembrane region" description="Helical" evidence="9">
    <location>
        <begin position="133"/>
        <end position="151"/>
    </location>
</feature>
<proteinExistence type="inferred from homology"/>
<feature type="compositionally biased region" description="Basic and acidic residues" evidence="8">
    <location>
        <begin position="390"/>
        <end position="403"/>
    </location>
</feature>
<evidence type="ECO:0000256" key="6">
    <source>
        <dbReference type="ARBA" id="ARBA00023136"/>
    </source>
</evidence>
<feature type="region of interest" description="Disordered" evidence="8">
    <location>
        <begin position="349"/>
        <end position="406"/>
    </location>
</feature>
<keyword evidence="7" id="KW-0539">Nucleus</keyword>
<dbReference type="Pfam" id="PF10225">
    <property type="entry name" value="NEMP"/>
    <property type="match status" value="1"/>
</dbReference>
<feature type="compositionally biased region" description="Basic and acidic residues" evidence="8">
    <location>
        <begin position="351"/>
        <end position="360"/>
    </location>
</feature>
<organism evidence="10 11">
    <name type="scientific">Ostreococcus lucimarinus (strain CCE9901)</name>
    <dbReference type="NCBI Taxonomy" id="436017"/>
    <lineage>
        <taxon>Eukaryota</taxon>
        <taxon>Viridiplantae</taxon>
        <taxon>Chlorophyta</taxon>
        <taxon>Mamiellophyceae</taxon>
        <taxon>Mamiellales</taxon>
        <taxon>Bathycoccaceae</taxon>
        <taxon>Ostreococcus</taxon>
    </lineage>
</organism>
<evidence type="ECO:0000256" key="9">
    <source>
        <dbReference type="SAM" id="Phobius"/>
    </source>
</evidence>
<dbReference type="OrthoDB" id="498407at2759"/>
<dbReference type="HOGENOM" id="CLU_042593_0_0_1"/>